<evidence type="ECO:0000256" key="6">
    <source>
        <dbReference type="HAMAP-Rule" id="MF_01131"/>
    </source>
</evidence>
<reference evidence="8" key="2">
    <citation type="submission" date="2021-04" db="EMBL/GenBank/DDBJ databases">
        <authorList>
            <person name="Gilroy R."/>
        </authorList>
    </citation>
    <scope>NUCLEOTIDE SEQUENCE</scope>
    <source>
        <strain evidence="8">ChiHecec2B26-12326</strain>
    </source>
</reference>
<evidence type="ECO:0000256" key="1">
    <source>
        <dbReference type="ARBA" id="ARBA00022490"/>
    </source>
</evidence>
<evidence type="ECO:0000313" key="8">
    <source>
        <dbReference type="EMBL" id="HIX86561.1"/>
    </source>
</evidence>
<comment type="similarity">
    <text evidence="6">Belongs to the transcriptional regulatory Rex family.</text>
</comment>
<dbReference type="Pfam" id="PF06971">
    <property type="entry name" value="Put_DNA-bind_N"/>
    <property type="match status" value="1"/>
</dbReference>
<dbReference type="GO" id="GO:0005737">
    <property type="term" value="C:cytoplasm"/>
    <property type="evidence" value="ECO:0007669"/>
    <property type="project" value="UniProtKB-SubCell"/>
</dbReference>
<feature type="DNA-binding region" description="H-T-H motif" evidence="6">
    <location>
        <begin position="22"/>
        <end position="61"/>
    </location>
</feature>
<dbReference type="HAMAP" id="MF_01131">
    <property type="entry name" value="Rex"/>
    <property type="match status" value="1"/>
</dbReference>
<dbReference type="NCBIfam" id="NF003994">
    <property type="entry name" value="PRK05472.2-3"/>
    <property type="match status" value="1"/>
</dbReference>
<dbReference type="SUPFAM" id="SSF51735">
    <property type="entry name" value="NAD(P)-binding Rossmann-fold domains"/>
    <property type="match status" value="1"/>
</dbReference>
<dbReference type="AlphaFoldDB" id="A0A9D2BQX8"/>
<name>A0A9D2BQX8_9BACT</name>
<dbReference type="SMART" id="SM00881">
    <property type="entry name" value="CoA_binding"/>
    <property type="match status" value="1"/>
</dbReference>
<keyword evidence="4 6" id="KW-0238">DNA-binding</keyword>
<keyword evidence="1 6" id="KW-0963">Cytoplasm</keyword>
<dbReference type="GO" id="GO:0051775">
    <property type="term" value="P:response to redox state"/>
    <property type="evidence" value="ECO:0007669"/>
    <property type="project" value="InterPro"/>
</dbReference>
<dbReference type="Pfam" id="PF02629">
    <property type="entry name" value="CoA_binding"/>
    <property type="match status" value="1"/>
</dbReference>
<comment type="function">
    <text evidence="6">Modulates transcription in response to changes in cellular NADH/NAD(+) redox state.</text>
</comment>
<reference evidence="8" key="1">
    <citation type="journal article" date="2021" name="PeerJ">
        <title>Extensive microbial diversity within the chicken gut microbiome revealed by metagenomics and culture.</title>
        <authorList>
            <person name="Gilroy R."/>
            <person name="Ravi A."/>
            <person name="Getino M."/>
            <person name="Pursley I."/>
            <person name="Horton D.L."/>
            <person name="Alikhan N.F."/>
            <person name="Baker D."/>
            <person name="Gharbi K."/>
            <person name="Hall N."/>
            <person name="Watson M."/>
            <person name="Adriaenssens E.M."/>
            <person name="Foster-Nyarko E."/>
            <person name="Jarju S."/>
            <person name="Secka A."/>
            <person name="Antonio M."/>
            <person name="Oren A."/>
            <person name="Chaudhuri R.R."/>
            <person name="La Ragione R."/>
            <person name="Hildebrand F."/>
            <person name="Pallen M.J."/>
        </authorList>
    </citation>
    <scope>NUCLEOTIDE SEQUENCE</scope>
    <source>
        <strain evidence="8">ChiHecec2B26-12326</strain>
    </source>
</reference>
<dbReference type="EMBL" id="DXEN01000061">
    <property type="protein sequence ID" value="HIX86561.1"/>
    <property type="molecule type" value="Genomic_DNA"/>
</dbReference>
<dbReference type="GO" id="GO:0003700">
    <property type="term" value="F:DNA-binding transcription factor activity"/>
    <property type="evidence" value="ECO:0007669"/>
    <property type="project" value="UniProtKB-UniRule"/>
</dbReference>
<dbReference type="PANTHER" id="PTHR35786">
    <property type="entry name" value="REDOX-SENSING TRANSCRIPTIONAL REPRESSOR REX"/>
    <property type="match status" value="1"/>
</dbReference>
<keyword evidence="3 6" id="KW-0805">Transcription regulation</keyword>
<dbReference type="InterPro" id="IPR022876">
    <property type="entry name" value="Tscrpt_rep_Rex"/>
</dbReference>
<feature type="binding site" evidence="6">
    <location>
        <begin position="96"/>
        <end position="101"/>
    </location>
    <ligand>
        <name>NAD(+)</name>
        <dbReference type="ChEBI" id="CHEBI:57540"/>
    </ligand>
</feature>
<dbReference type="InterPro" id="IPR003781">
    <property type="entry name" value="CoA-bd"/>
</dbReference>
<dbReference type="Proteomes" id="UP000823847">
    <property type="component" value="Unassembled WGS sequence"/>
</dbReference>
<dbReference type="SUPFAM" id="SSF46785">
    <property type="entry name" value="Winged helix' DNA-binding domain"/>
    <property type="match status" value="1"/>
</dbReference>
<dbReference type="PANTHER" id="PTHR35786:SF1">
    <property type="entry name" value="REDOX-SENSING TRANSCRIPTIONAL REPRESSOR REX 1"/>
    <property type="match status" value="1"/>
</dbReference>
<evidence type="ECO:0000256" key="2">
    <source>
        <dbReference type="ARBA" id="ARBA00022491"/>
    </source>
</evidence>
<dbReference type="Gene3D" id="3.40.50.720">
    <property type="entry name" value="NAD(P)-binding Rossmann-like Domain"/>
    <property type="match status" value="1"/>
</dbReference>
<dbReference type="InterPro" id="IPR009718">
    <property type="entry name" value="Rex_DNA-bd_C_dom"/>
</dbReference>
<evidence type="ECO:0000259" key="7">
    <source>
        <dbReference type="SMART" id="SM00881"/>
    </source>
</evidence>
<accession>A0A9D2BQX8</accession>
<dbReference type="GO" id="GO:0045892">
    <property type="term" value="P:negative regulation of DNA-templated transcription"/>
    <property type="evidence" value="ECO:0007669"/>
    <property type="project" value="InterPro"/>
</dbReference>
<protein>
    <recommendedName>
        <fullName evidence="6">Redox-sensing transcriptional repressor Rex</fullName>
    </recommendedName>
</protein>
<sequence>MTSDEMRQPWKVPEPTLRRLPWYLAFVKLLKGKGEAFVSSTQIAKEINVDPSQVAKDLSFVNVAGKTRVGYEIQALVDVLEDFLGFTAQHKAFLFGVGSLGASLLHDTGLRQYGLRIVAGFDVRTDLVGSVINGIPVFHMDDFPAKQKEFGATIGVITVPVEKAQEVTELIISEGIQALWNFTPFRIRVPEHIVVQNTSIYAHLAVMFNRLNAMNHSQI</sequence>
<comment type="subcellular location">
    <subcellularLocation>
        <location evidence="6">Cytoplasm</location>
    </subcellularLocation>
</comment>
<keyword evidence="5 6" id="KW-0804">Transcription</keyword>
<dbReference type="Gene3D" id="1.10.10.10">
    <property type="entry name" value="Winged helix-like DNA-binding domain superfamily/Winged helix DNA-binding domain"/>
    <property type="match status" value="1"/>
</dbReference>
<dbReference type="GO" id="GO:0003677">
    <property type="term" value="F:DNA binding"/>
    <property type="evidence" value="ECO:0007669"/>
    <property type="project" value="UniProtKB-UniRule"/>
</dbReference>
<evidence type="ECO:0000256" key="3">
    <source>
        <dbReference type="ARBA" id="ARBA00023015"/>
    </source>
</evidence>
<comment type="caution">
    <text evidence="8">The sequence shown here is derived from an EMBL/GenBank/DDBJ whole genome shotgun (WGS) entry which is preliminary data.</text>
</comment>
<dbReference type="InterPro" id="IPR036388">
    <property type="entry name" value="WH-like_DNA-bd_sf"/>
</dbReference>
<keyword evidence="2 6" id="KW-0678">Repressor</keyword>
<dbReference type="InterPro" id="IPR036291">
    <property type="entry name" value="NAD(P)-bd_dom_sf"/>
</dbReference>
<evidence type="ECO:0000256" key="4">
    <source>
        <dbReference type="ARBA" id="ARBA00023125"/>
    </source>
</evidence>
<proteinExistence type="inferred from homology"/>
<evidence type="ECO:0000313" key="9">
    <source>
        <dbReference type="Proteomes" id="UP000823847"/>
    </source>
</evidence>
<dbReference type="NCBIfam" id="NF003995">
    <property type="entry name" value="PRK05472.2-4"/>
    <property type="match status" value="1"/>
</dbReference>
<dbReference type="InterPro" id="IPR036390">
    <property type="entry name" value="WH_DNA-bd_sf"/>
</dbReference>
<gene>
    <name evidence="6" type="primary">rex</name>
    <name evidence="8" type="ORF">H9848_08145</name>
</gene>
<dbReference type="NCBIfam" id="NF003996">
    <property type="entry name" value="PRK05472.2-5"/>
    <property type="match status" value="1"/>
</dbReference>
<feature type="domain" description="CoA-binding" evidence="7">
    <location>
        <begin position="85"/>
        <end position="186"/>
    </location>
</feature>
<organism evidence="8 9">
    <name type="scientific">Candidatus Parabacteroides intestinigallinarum</name>
    <dbReference type="NCBI Taxonomy" id="2838722"/>
    <lineage>
        <taxon>Bacteria</taxon>
        <taxon>Pseudomonadati</taxon>
        <taxon>Bacteroidota</taxon>
        <taxon>Bacteroidia</taxon>
        <taxon>Bacteroidales</taxon>
        <taxon>Tannerellaceae</taxon>
        <taxon>Parabacteroides</taxon>
    </lineage>
</organism>
<keyword evidence="6" id="KW-0520">NAD</keyword>
<comment type="subunit">
    <text evidence="6">Homodimer.</text>
</comment>
<evidence type="ECO:0000256" key="5">
    <source>
        <dbReference type="ARBA" id="ARBA00023163"/>
    </source>
</evidence>